<evidence type="ECO:0000313" key="2">
    <source>
        <dbReference type="EMBL" id="AUG54815.1"/>
    </source>
</evidence>
<dbReference type="AlphaFoldDB" id="A0A2N3KWF0"/>
<reference evidence="3 5" key="1">
    <citation type="submission" date="2017-09" db="EMBL/GenBank/DDBJ databases">
        <title>Biodiversity and function of Thalassospira species in the particle-attached aromatic-hydrocarbon-degrading consortia from the surface seawater of the South China Sea.</title>
        <authorList>
            <person name="Dong C."/>
            <person name="Liu R."/>
            <person name="Shao Z."/>
        </authorList>
    </citation>
    <scope>NUCLEOTIDE SEQUENCE [LARGE SCALE GENOMIC DNA]</scope>
    <source>
        <strain evidence="3 5">CSC1P2</strain>
    </source>
</reference>
<evidence type="ECO:0000313" key="5">
    <source>
        <dbReference type="Proteomes" id="UP000233597"/>
    </source>
</evidence>
<dbReference type="Proteomes" id="UP000233458">
    <property type="component" value="Chromosome"/>
</dbReference>
<gene>
    <name evidence="3" type="ORF">COO20_08790</name>
    <name evidence="2" type="ORF">CSC3H3_20390</name>
</gene>
<dbReference type="EMBL" id="NWTK01000004">
    <property type="protein sequence ID" value="PKR54816.1"/>
    <property type="molecule type" value="Genomic_DNA"/>
</dbReference>
<feature type="region of interest" description="Disordered" evidence="1">
    <location>
        <begin position="1"/>
        <end position="42"/>
    </location>
</feature>
<reference evidence="2 4" key="2">
    <citation type="submission" date="2017-10" db="EMBL/GenBank/DDBJ databases">
        <title>Biodiversity and function of Thalassospira species in the particle-attached aromatic-hydrocarbon-degrading consortia from the surface seawater of the China South Sea.</title>
        <authorList>
            <person name="Dong C."/>
            <person name="Liu R."/>
            <person name="Shao Z."/>
        </authorList>
    </citation>
    <scope>NUCLEOTIDE SEQUENCE [LARGE SCALE GENOMIC DNA]</scope>
    <source>
        <strain evidence="2 4">CSC3H3</strain>
    </source>
</reference>
<dbReference type="EMBL" id="CP024199">
    <property type="protein sequence ID" value="AUG54815.1"/>
    <property type="molecule type" value="Genomic_DNA"/>
</dbReference>
<keyword evidence="4" id="KW-1185">Reference proteome</keyword>
<proteinExistence type="predicted"/>
<sequence length="75" mass="7900">MQDGLNSRKKGAIATDLRLRDSHTPDQGAGSSGEQKSDRQGRHAVLFGPCGMAGEMAGQMVGEVCPFLQVRVAAD</sequence>
<evidence type="ECO:0000313" key="3">
    <source>
        <dbReference type="EMBL" id="PKR54816.1"/>
    </source>
</evidence>
<dbReference type="Proteomes" id="UP000233597">
    <property type="component" value="Unassembled WGS sequence"/>
</dbReference>
<organism evidence="3 5">
    <name type="scientific">Thalassospira marina</name>
    <dbReference type="NCBI Taxonomy" id="2048283"/>
    <lineage>
        <taxon>Bacteria</taxon>
        <taxon>Pseudomonadati</taxon>
        <taxon>Pseudomonadota</taxon>
        <taxon>Alphaproteobacteria</taxon>
        <taxon>Rhodospirillales</taxon>
        <taxon>Thalassospiraceae</taxon>
        <taxon>Thalassospira</taxon>
    </lineage>
</organism>
<accession>A0A2N3KWF0</accession>
<dbReference type="KEGG" id="thac:CSC3H3_20390"/>
<protein>
    <submittedName>
        <fullName evidence="3">Uncharacterized protein</fullName>
    </submittedName>
</protein>
<evidence type="ECO:0000256" key="1">
    <source>
        <dbReference type="SAM" id="MobiDB-lite"/>
    </source>
</evidence>
<evidence type="ECO:0000313" key="4">
    <source>
        <dbReference type="Proteomes" id="UP000233458"/>
    </source>
</evidence>
<name>A0A2N3KWF0_9PROT</name>